<proteinExistence type="predicted"/>
<accession>A0ABP9CYV0</accession>
<sequence>MIVPAVFDAVQYSYSLPPAVGERVCWELAWNESMGRRWSALQPGWRVTTALRPADEDPVMMLGGRDMQERVAVQPSIASSGGLRVRYETADPVPLSLTMHGAVRVLATTNPRPGRRDALPPTPGFATFGEVTRLRLVSMLIDWELKREGWIGMEPVPGAEWIYELAEPPSTLHHYRPPGEDTAAVRNEVLLVDLAVPD</sequence>
<protein>
    <submittedName>
        <fullName evidence="1">Uncharacterized protein</fullName>
    </submittedName>
</protein>
<dbReference type="Proteomes" id="UP001500839">
    <property type="component" value="Unassembled WGS sequence"/>
</dbReference>
<reference evidence="2" key="1">
    <citation type="journal article" date="2019" name="Int. J. Syst. Evol. Microbiol.">
        <title>The Global Catalogue of Microorganisms (GCM) 10K type strain sequencing project: providing services to taxonomists for standard genome sequencing and annotation.</title>
        <authorList>
            <consortium name="The Broad Institute Genomics Platform"/>
            <consortium name="The Broad Institute Genome Sequencing Center for Infectious Disease"/>
            <person name="Wu L."/>
            <person name="Ma J."/>
        </authorList>
    </citation>
    <scope>NUCLEOTIDE SEQUENCE [LARGE SCALE GENOMIC DNA]</scope>
    <source>
        <strain evidence="2">JCM 18542</strain>
    </source>
</reference>
<comment type="caution">
    <text evidence="1">The sequence shown here is derived from an EMBL/GenBank/DDBJ whole genome shotgun (WGS) entry which is preliminary data.</text>
</comment>
<evidence type="ECO:0000313" key="1">
    <source>
        <dbReference type="EMBL" id="GAA4822373.1"/>
    </source>
</evidence>
<name>A0ABP9CYV0_9ACTN</name>
<dbReference type="EMBL" id="BAABKQ010000001">
    <property type="protein sequence ID" value="GAA4822373.1"/>
    <property type="molecule type" value="Genomic_DNA"/>
</dbReference>
<evidence type="ECO:0000313" key="2">
    <source>
        <dbReference type="Proteomes" id="UP001500839"/>
    </source>
</evidence>
<keyword evidence="2" id="KW-1185">Reference proteome</keyword>
<dbReference type="RefSeq" id="WP_200174764.1">
    <property type="nucleotide sequence ID" value="NZ_BAABKQ010000001.1"/>
</dbReference>
<gene>
    <name evidence="1" type="ORF">GCM10023353_33550</name>
</gene>
<organism evidence="1 2">
    <name type="scientific">Tomitella cavernea</name>
    <dbReference type="NCBI Taxonomy" id="1387982"/>
    <lineage>
        <taxon>Bacteria</taxon>
        <taxon>Bacillati</taxon>
        <taxon>Actinomycetota</taxon>
        <taxon>Actinomycetes</taxon>
        <taxon>Mycobacteriales</taxon>
        <taxon>Tomitella</taxon>
    </lineage>
</organism>